<dbReference type="CDD" id="cd01075">
    <property type="entry name" value="NAD_bind_Leu_Phe_Val_DH"/>
    <property type="match status" value="1"/>
</dbReference>
<dbReference type="PANTHER" id="PTHR42722">
    <property type="entry name" value="LEUCINE DEHYDROGENASE"/>
    <property type="match status" value="1"/>
</dbReference>
<dbReference type="GO" id="GO:0016639">
    <property type="term" value="F:oxidoreductase activity, acting on the CH-NH2 group of donors, NAD or NADP as acceptor"/>
    <property type="evidence" value="ECO:0007669"/>
    <property type="project" value="InterPro"/>
</dbReference>
<evidence type="ECO:0000259" key="7">
    <source>
        <dbReference type="SMART" id="SM00839"/>
    </source>
</evidence>
<dbReference type="GO" id="GO:0006520">
    <property type="term" value="P:amino acid metabolic process"/>
    <property type="evidence" value="ECO:0007669"/>
    <property type="project" value="InterPro"/>
</dbReference>
<dbReference type="SMART" id="SM00839">
    <property type="entry name" value="ELFV_dehydrog"/>
    <property type="match status" value="1"/>
</dbReference>
<dbReference type="PIRSF" id="PIRSF000188">
    <property type="entry name" value="Phe_leu_dh"/>
    <property type="match status" value="1"/>
</dbReference>
<evidence type="ECO:0000256" key="4">
    <source>
        <dbReference type="PIRSR" id="PIRSR000188-1"/>
    </source>
</evidence>
<reference evidence="8 9" key="1">
    <citation type="submission" date="2016-10" db="EMBL/GenBank/DDBJ databases">
        <authorList>
            <person name="de Groot N.N."/>
        </authorList>
    </citation>
    <scope>NUCLEOTIDE SEQUENCE [LARGE SCALE GENOMIC DNA]</scope>
    <source>
        <strain evidence="8 9">DSM 19547</strain>
    </source>
</reference>
<feature type="domain" description="Glutamate/phenylalanine/leucine/valine/L-tryptophan dehydrogenase C-terminal" evidence="7">
    <location>
        <begin position="143"/>
        <end position="348"/>
    </location>
</feature>
<sequence>MKIERLDIDGYEEVLRVEDPDLRLLAFIAVHSTRLGPAAGGMRMRPYADERAALHDVLRLSRGMTYKNAAADLPLGGGKAVVVGDPAHDKSPAMLAALGRAIATLDGRYWTAEDMGMSPEDMAVMAAETPYVAGLASGQFASGDPSPITARGVFNAIGVTARRALARTDLSGLTIAVQGLGHVGEHLCRQLADAGCGLIVADTDAGRADRVARGCGGQVVAPDEIVAQGADVFAPCAVGGILNERSIPTLKVGAVAGGANNQLETLDDGDRLHAHGILYAPDYIVNGGGIINVATEILRVEDREPYVTRHLKSLEATLERVLETAKQEDVSPARVADRTVEAILAEKRPA</sequence>
<dbReference type="InterPro" id="IPR016211">
    <property type="entry name" value="Glu/Phe/Leu/Val/Trp_DH_bac/arc"/>
</dbReference>
<dbReference type="AlphaFoldDB" id="A0A1I5P3B1"/>
<dbReference type="InterPro" id="IPR006096">
    <property type="entry name" value="Glu/Leu/Phe/Val/Trp_DH_C"/>
</dbReference>
<dbReference type="InterPro" id="IPR006095">
    <property type="entry name" value="Glu/Leu/Phe/Val/Trp_DH"/>
</dbReference>
<dbReference type="PANTHER" id="PTHR42722:SF1">
    <property type="entry name" value="VALINE DEHYDROGENASE"/>
    <property type="match status" value="1"/>
</dbReference>
<dbReference type="SUPFAM" id="SSF53223">
    <property type="entry name" value="Aminoacid dehydrogenase-like, N-terminal domain"/>
    <property type="match status" value="1"/>
</dbReference>
<evidence type="ECO:0000256" key="1">
    <source>
        <dbReference type="ARBA" id="ARBA00006382"/>
    </source>
</evidence>
<dbReference type="Gene3D" id="3.40.50.10860">
    <property type="entry name" value="Leucine Dehydrogenase, chain A, domain 1"/>
    <property type="match status" value="1"/>
</dbReference>
<evidence type="ECO:0000313" key="8">
    <source>
        <dbReference type="EMBL" id="SFP28340.1"/>
    </source>
</evidence>
<name>A0A1I5P3B1_9RHOB</name>
<evidence type="ECO:0000313" key="9">
    <source>
        <dbReference type="Proteomes" id="UP000199356"/>
    </source>
</evidence>
<dbReference type="OrthoDB" id="9803297at2"/>
<dbReference type="InterPro" id="IPR036291">
    <property type="entry name" value="NAD(P)-bd_dom_sf"/>
</dbReference>
<dbReference type="PRINTS" id="PR00082">
    <property type="entry name" value="GLFDHDRGNASE"/>
</dbReference>
<evidence type="ECO:0000256" key="6">
    <source>
        <dbReference type="RuleBase" id="RU004417"/>
    </source>
</evidence>
<proteinExistence type="inferred from homology"/>
<dbReference type="GO" id="GO:0000166">
    <property type="term" value="F:nucleotide binding"/>
    <property type="evidence" value="ECO:0007669"/>
    <property type="project" value="UniProtKB-KW"/>
</dbReference>
<keyword evidence="9" id="KW-1185">Reference proteome</keyword>
<dbReference type="InterPro" id="IPR033524">
    <property type="entry name" value="Glu/Leu/Phe/Val_DH_AS"/>
</dbReference>
<evidence type="ECO:0000256" key="3">
    <source>
        <dbReference type="ARBA" id="ARBA00023027"/>
    </source>
</evidence>
<dbReference type="Pfam" id="PF02812">
    <property type="entry name" value="ELFV_dehydrog_N"/>
    <property type="match status" value="1"/>
</dbReference>
<dbReference type="Gene3D" id="3.40.50.720">
    <property type="entry name" value="NAD(P)-binding Rossmann-like Domain"/>
    <property type="match status" value="1"/>
</dbReference>
<dbReference type="EMBL" id="FOXA01000004">
    <property type="protein sequence ID" value="SFP28340.1"/>
    <property type="molecule type" value="Genomic_DNA"/>
</dbReference>
<accession>A0A1I5P3B1</accession>
<keyword evidence="3 5" id="KW-0520">NAD</keyword>
<dbReference type="STRING" id="441119.SAMN04488047_104208"/>
<organism evidence="8 9">
    <name type="scientific">Tranquillimonas alkanivorans</name>
    <dbReference type="NCBI Taxonomy" id="441119"/>
    <lineage>
        <taxon>Bacteria</taxon>
        <taxon>Pseudomonadati</taxon>
        <taxon>Pseudomonadota</taxon>
        <taxon>Alphaproteobacteria</taxon>
        <taxon>Rhodobacterales</taxon>
        <taxon>Roseobacteraceae</taxon>
        <taxon>Tranquillimonas</taxon>
    </lineage>
</organism>
<dbReference type="Pfam" id="PF00208">
    <property type="entry name" value="ELFV_dehydrog"/>
    <property type="match status" value="1"/>
</dbReference>
<keyword evidence="5" id="KW-0547">Nucleotide-binding</keyword>
<dbReference type="RefSeq" id="WP_093419979.1">
    <property type="nucleotide sequence ID" value="NZ_FOXA01000004.1"/>
</dbReference>
<dbReference type="PROSITE" id="PS00074">
    <property type="entry name" value="GLFV_DEHYDROGENASE"/>
    <property type="match status" value="1"/>
</dbReference>
<dbReference type="Proteomes" id="UP000199356">
    <property type="component" value="Unassembled WGS sequence"/>
</dbReference>
<dbReference type="SUPFAM" id="SSF51735">
    <property type="entry name" value="NAD(P)-binding Rossmann-fold domains"/>
    <property type="match status" value="1"/>
</dbReference>
<protein>
    <submittedName>
        <fullName evidence="8">Leucine dehydrogenase</fullName>
    </submittedName>
</protein>
<feature type="active site" description="Proton donor/acceptor" evidence="4">
    <location>
        <position position="79"/>
    </location>
</feature>
<feature type="binding site" evidence="5">
    <location>
        <begin position="179"/>
        <end position="184"/>
    </location>
    <ligand>
        <name>NAD(+)</name>
        <dbReference type="ChEBI" id="CHEBI:57540"/>
    </ligand>
</feature>
<evidence type="ECO:0000256" key="5">
    <source>
        <dbReference type="PIRSR" id="PIRSR000188-2"/>
    </source>
</evidence>
<gene>
    <name evidence="8" type="ORF">SAMN04488047_104208</name>
</gene>
<dbReference type="InterPro" id="IPR006097">
    <property type="entry name" value="Glu/Leu/Phe/Val/Trp_DH_dimer"/>
</dbReference>
<comment type="similarity">
    <text evidence="1 6">Belongs to the Glu/Leu/Phe/Val dehydrogenases family.</text>
</comment>
<keyword evidence="2 6" id="KW-0560">Oxidoreductase</keyword>
<dbReference type="InterPro" id="IPR046346">
    <property type="entry name" value="Aminoacid_DH-like_N_sf"/>
</dbReference>
<evidence type="ECO:0000256" key="2">
    <source>
        <dbReference type="ARBA" id="ARBA00023002"/>
    </source>
</evidence>